<dbReference type="GO" id="GO:0070917">
    <property type="term" value="F:inositol phosphoceramide synthase regulator activity"/>
    <property type="evidence" value="ECO:0007669"/>
    <property type="project" value="InterPro"/>
</dbReference>
<evidence type="ECO:0000313" key="4">
    <source>
        <dbReference type="Proteomes" id="UP000304951"/>
    </source>
</evidence>
<dbReference type="GO" id="GO:0006673">
    <property type="term" value="P:inositol phosphoceramide metabolic process"/>
    <property type="evidence" value="ECO:0007669"/>
    <property type="project" value="InterPro"/>
</dbReference>
<keyword evidence="2" id="KW-0812">Transmembrane</keyword>
<keyword evidence="2" id="KW-0472">Membrane</keyword>
<reference evidence="3 4" key="1">
    <citation type="submission" date="2018-10" db="EMBL/GenBank/DDBJ databases">
        <title>Fifty Aureobasidium pullulans genomes reveal a recombining polyextremotolerant generalist.</title>
        <authorList>
            <person name="Gostincar C."/>
            <person name="Turk M."/>
            <person name="Zajc J."/>
            <person name="Gunde-Cimerman N."/>
        </authorList>
    </citation>
    <scope>NUCLEOTIDE SEQUENCE [LARGE SCALE GENOMIC DNA]</scope>
    <source>
        <strain evidence="3 4">EXF-11900</strain>
    </source>
</reference>
<dbReference type="InterPro" id="IPR013862">
    <property type="entry name" value="Kei1"/>
</dbReference>
<dbReference type="Pfam" id="PF08552">
    <property type="entry name" value="Kei1"/>
    <property type="match status" value="1"/>
</dbReference>
<evidence type="ECO:0000256" key="2">
    <source>
        <dbReference type="SAM" id="Phobius"/>
    </source>
</evidence>
<comment type="caution">
    <text evidence="3">The sequence shown here is derived from an EMBL/GenBank/DDBJ whole genome shotgun (WGS) entry which is preliminary data.</text>
</comment>
<feature type="transmembrane region" description="Helical" evidence="2">
    <location>
        <begin position="196"/>
        <end position="220"/>
    </location>
</feature>
<dbReference type="Proteomes" id="UP000304951">
    <property type="component" value="Unassembled WGS sequence"/>
</dbReference>
<feature type="transmembrane region" description="Helical" evidence="2">
    <location>
        <begin position="96"/>
        <end position="124"/>
    </location>
</feature>
<dbReference type="AlphaFoldDB" id="A0A4S8T2D1"/>
<proteinExistence type="predicted"/>
<feature type="region of interest" description="Disordered" evidence="1">
    <location>
        <begin position="299"/>
        <end position="334"/>
    </location>
</feature>
<evidence type="ECO:0000313" key="3">
    <source>
        <dbReference type="EMBL" id="THV77751.1"/>
    </source>
</evidence>
<dbReference type="GO" id="GO:0070916">
    <property type="term" value="C:inositol phosphoceramide synthase complex"/>
    <property type="evidence" value="ECO:0007669"/>
    <property type="project" value="TreeGrafter"/>
</dbReference>
<dbReference type="EMBL" id="QZAF01000002">
    <property type="protein sequence ID" value="THV77751.1"/>
    <property type="molecule type" value="Genomic_DNA"/>
</dbReference>
<dbReference type="PANTHER" id="PTHR28077:SF1">
    <property type="entry name" value="INOSITOL PHOSPHORYLCERAMIDE SYNTHASE REGULATORY SUBUNIT KEI1"/>
    <property type="match status" value="1"/>
</dbReference>
<sequence>MMPAYLPETTIMALPAIFRTLRPKTFLYLISLRTGTEMIALTLLINKVSGIYGLLAILTGYHLSWLQLTMYIYSIGVLGALVYLSPHIKRQSPLQCLALAWLYVLDSLINATYTALFGTTWFLMLARHINDPAPGDDDKLPGGKMMNDTAGFTSPEVNATRVEVVATPAMPGQKAVAAGVNDGSALGHAVFQSGSIASISVICALWTIRIYFCLVVMAYARGVLRQHILMTSSNNFGLHGGSERTDLAENPFREGREEGEGWKGRLGRIMTSVGKGYWLGKDDEDEWVRGTGERFTNKKRLNIKVPEPGVGERERRARSGTGPPPMVKKQEASS</sequence>
<dbReference type="GO" id="GO:0000139">
    <property type="term" value="C:Golgi membrane"/>
    <property type="evidence" value="ECO:0007669"/>
    <property type="project" value="TreeGrafter"/>
</dbReference>
<dbReference type="PANTHER" id="PTHR28077">
    <property type="entry name" value="INOSITOL PHOSPHORYLCERAMIDE SYNTHASE REGULATORY SUBUNIT KEI1"/>
    <property type="match status" value="1"/>
</dbReference>
<protein>
    <submittedName>
        <fullName evidence="3">DUF1753-domain-containing protein</fullName>
    </submittedName>
</protein>
<gene>
    <name evidence="3" type="ORF">D6D28_00140</name>
</gene>
<name>A0A4S8T2D1_AURPU</name>
<evidence type="ECO:0000256" key="1">
    <source>
        <dbReference type="SAM" id="MobiDB-lite"/>
    </source>
</evidence>
<feature type="transmembrane region" description="Helical" evidence="2">
    <location>
        <begin position="65"/>
        <end position="84"/>
    </location>
</feature>
<keyword evidence="2" id="KW-1133">Transmembrane helix</keyword>
<organism evidence="3 4">
    <name type="scientific">Aureobasidium pullulans</name>
    <name type="common">Black yeast</name>
    <name type="synonym">Pullularia pullulans</name>
    <dbReference type="NCBI Taxonomy" id="5580"/>
    <lineage>
        <taxon>Eukaryota</taxon>
        <taxon>Fungi</taxon>
        <taxon>Dikarya</taxon>
        <taxon>Ascomycota</taxon>
        <taxon>Pezizomycotina</taxon>
        <taxon>Dothideomycetes</taxon>
        <taxon>Dothideomycetidae</taxon>
        <taxon>Dothideales</taxon>
        <taxon>Saccotheciaceae</taxon>
        <taxon>Aureobasidium</taxon>
    </lineage>
</organism>
<accession>A0A4S8T2D1</accession>